<dbReference type="Pfam" id="PF02875">
    <property type="entry name" value="Mur_ligase_C"/>
    <property type="match status" value="1"/>
</dbReference>
<feature type="domain" description="Mur ligase central" evidence="10">
    <location>
        <begin position="110"/>
        <end position="278"/>
    </location>
</feature>
<reference evidence="11 12" key="1">
    <citation type="submission" date="2015-10" db="EMBL/GenBank/DDBJ databases">
        <title>Metagenome-Assembled Genomes uncover a global brackish microbiome.</title>
        <authorList>
            <person name="Hugerth L.W."/>
            <person name="Larsson J."/>
            <person name="Alneberg J."/>
            <person name="Lindh M.V."/>
            <person name="Legrand C."/>
            <person name="Pinhassi J."/>
            <person name="Andersson A.F."/>
        </authorList>
    </citation>
    <scope>NUCLEOTIDE SEQUENCE [LARGE SCALE GENOMIC DNA]</scope>
    <source>
        <strain evidence="11">BACL6 MAG-120924-bin43</strain>
    </source>
</reference>
<evidence type="ECO:0000259" key="9">
    <source>
        <dbReference type="Pfam" id="PF02875"/>
    </source>
</evidence>
<dbReference type="Gene3D" id="3.40.1190.10">
    <property type="entry name" value="Mur-like, catalytic domain"/>
    <property type="match status" value="1"/>
</dbReference>
<evidence type="ECO:0000256" key="2">
    <source>
        <dbReference type="ARBA" id="ARBA00004752"/>
    </source>
</evidence>
<dbReference type="GO" id="GO:0008764">
    <property type="term" value="F:UDP-N-acetylmuramoylalanine-D-glutamate ligase activity"/>
    <property type="evidence" value="ECO:0007669"/>
    <property type="project" value="UniProtKB-UniRule"/>
</dbReference>
<dbReference type="SUPFAM" id="SSF53244">
    <property type="entry name" value="MurD-like peptide ligases, peptide-binding domain"/>
    <property type="match status" value="1"/>
</dbReference>
<evidence type="ECO:0000256" key="8">
    <source>
        <dbReference type="RuleBase" id="RU003664"/>
    </source>
</evidence>
<feature type="binding site" evidence="7">
    <location>
        <begin position="112"/>
        <end position="118"/>
    </location>
    <ligand>
        <name>ATP</name>
        <dbReference type="ChEBI" id="CHEBI:30616"/>
    </ligand>
</feature>
<dbReference type="GO" id="GO:0008360">
    <property type="term" value="P:regulation of cell shape"/>
    <property type="evidence" value="ECO:0007669"/>
    <property type="project" value="UniProtKB-KW"/>
</dbReference>
<evidence type="ECO:0000256" key="1">
    <source>
        <dbReference type="ARBA" id="ARBA00004496"/>
    </source>
</evidence>
<dbReference type="GO" id="GO:0005737">
    <property type="term" value="C:cytoplasm"/>
    <property type="evidence" value="ECO:0007669"/>
    <property type="project" value="UniProtKB-SubCell"/>
</dbReference>
<gene>
    <name evidence="7" type="primary">murD</name>
    <name evidence="11" type="ORF">ABR75_03505</name>
</gene>
<comment type="function">
    <text evidence="7 8">Cell wall formation. Catalyzes the addition of glutamate to the nucleotide precursor UDP-N-acetylmuramoyl-L-alanine (UMA).</text>
</comment>
<evidence type="ECO:0000256" key="6">
    <source>
        <dbReference type="ARBA" id="ARBA00022840"/>
    </source>
</evidence>
<dbReference type="InterPro" id="IPR036615">
    <property type="entry name" value="Mur_ligase_C_dom_sf"/>
</dbReference>
<feature type="domain" description="Mur ligase C-terminal" evidence="9">
    <location>
        <begin position="302"/>
        <end position="412"/>
    </location>
</feature>
<dbReference type="PANTHER" id="PTHR43692">
    <property type="entry name" value="UDP-N-ACETYLMURAMOYLALANINE--D-GLUTAMATE LIGASE"/>
    <property type="match status" value="1"/>
</dbReference>
<dbReference type="HAMAP" id="MF_00639">
    <property type="entry name" value="MurD"/>
    <property type="match status" value="1"/>
</dbReference>
<evidence type="ECO:0000259" key="10">
    <source>
        <dbReference type="Pfam" id="PF08245"/>
    </source>
</evidence>
<dbReference type="NCBIfam" id="TIGR01087">
    <property type="entry name" value="murD"/>
    <property type="match status" value="1"/>
</dbReference>
<keyword evidence="7 8" id="KW-0133">Cell shape</keyword>
<keyword evidence="4 7" id="KW-0436">Ligase</keyword>
<dbReference type="EC" id="6.3.2.9" evidence="7 8"/>
<dbReference type="Gene3D" id="3.40.50.720">
    <property type="entry name" value="NAD(P)-binding Rossmann-like Domain"/>
    <property type="match status" value="1"/>
</dbReference>
<organism evidence="11 12">
    <name type="scientific">Acidimicrobiia bacterium BACL6 MAG-120924-bin43</name>
    <dbReference type="NCBI Taxonomy" id="1655583"/>
    <lineage>
        <taxon>Bacteria</taxon>
        <taxon>Bacillati</taxon>
        <taxon>Actinomycetota</taxon>
        <taxon>Acidimicrobiia</taxon>
        <taxon>acIV cluster</taxon>
    </lineage>
</organism>
<comment type="caution">
    <text evidence="11">The sequence shown here is derived from an EMBL/GenBank/DDBJ whole genome shotgun (WGS) entry which is preliminary data.</text>
</comment>
<comment type="similarity">
    <text evidence="7">Belongs to the MurCDEF family.</text>
</comment>
<dbReference type="GO" id="GO:0051301">
    <property type="term" value="P:cell division"/>
    <property type="evidence" value="ECO:0007669"/>
    <property type="project" value="UniProtKB-KW"/>
</dbReference>
<dbReference type="SUPFAM" id="SSF53623">
    <property type="entry name" value="MurD-like peptide ligases, catalytic domain"/>
    <property type="match status" value="1"/>
</dbReference>
<evidence type="ECO:0000256" key="3">
    <source>
        <dbReference type="ARBA" id="ARBA00022490"/>
    </source>
</evidence>
<dbReference type="GO" id="GO:0005524">
    <property type="term" value="F:ATP binding"/>
    <property type="evidence" value="ECO:0007669"/>
    <property type="project" value="UniProtKB-UniRule"/>
</dbReference>
<comment type="subcellular location">
    <subcellularLocation>
        <location evidence="1 7 8">Cytoplasm</location>
    </subcellularLocation>
</comment>
<keyword evidence="7 8" id="KW-0961">Cell wall biogenesis/degradation</keyword>
<dbReference type="GO" id="GO:0071555">
    <property type="term" value="P:cell wall organization"/>
    <property type="evidence" value="ECO:0007669"/>
    <property type="project" value="UniProtKB-KW"/>
</dbReference>
<dbReference type="Pfam" id="PF08245">
    <property type="entry name" value="Mur_ligase_M"/>
    <property type="match status" value="1"/>
</dbReference>
<name>A0A0R2QJE7_9ACTN</name>
<dbReference type="InterPro" id="IPR005762">
    <property type="entry name" value="MurD"/>
</dbReference>
<dbReference type="InterPro" id="IPR036565">
    <property type="entry name" value="Mur-like_cat_sf"/>
</dbReference>
<evidence type="ECO:0000256" key="5">
    <source>
        <dbReference type="ARBA" id="ARBA00022741"/>
    </source>
</evidence>
<evidence type="ECO:0000313" key="12">
    <source>
        <dbReference type="Proteomes" id="UP000051017"/>
    </source>
</evidence>
<keyword evidence="7 8" id="KW-0573">Peptidoglycan synthesis</keyword>
<dbReference type="UniPathway" id="UPA00219"/>
<dbReference type="Gene3D" id="3.90.190.20">
    <property type="entry name" value="Mur ligase, C-terminal domain"/>
    <property type="match status" value="1"/>
</dbReference>
<dbReference type="InterPro" id="IPR004101">
    <property type="entry name" value="Mur_ligase_C"/>
</dbReference>
<accession>A0A0R2QJE7</accession>
<dbReference type="GO" id="GO:0009252">
    <property type="term" value="P:peptidoglycan biosynthetic process"/>
    <property type="evidence" value="ECO:0007669"/>
    <property type="project" value="UniProtKB-UniRule"/>
</dbReference>
<evidence type="ECO:0000256" key="7">
    <source>
        <dbReference type="HAMAP-Rule" id="MF_00639"/>
    </source>
</evidence>
<keyword evidence="5 7" id="KW-0547">Nucleotide-binding</keyword>
<comment type="catalytic activity">
    <reaction evidence="7 8">
        <text>UDP-N-acetyl-alpha-D-muramoyl-L-alanine + D-glutamate + ATP = UDP-N-acetyl-alpha-D-muramoyl-L-alanyl-D-glutamate + ADP + phosphate + H(+)</text>
        <dbReference type="Rhea" id="RHEA:16429"/>
        <dbReference type="ChEBI" id="CHEBI:15378"/>
        <dbReference type="ChEBI" id="CHEBI:29986"/>
        <dbReference type="ChEBI" id="CHEBI:30616"/>
        <dbReference type="ChEBI" id="CHEBI:43474"/>
        <dbReference type="ChEBI" id="CHEBI:83898"/>
        <dbReference type="ChEBI" id="CHEBI:83900"/>
        <dbReference type="ChEBI" id="CHEBI:456216"/>
        <dbReference type="EC" id="6.3.2.9"/>
    </reaction>
</comment>
<keyword evidence="7 8" id="KW-0132">Cell division</keyword>
<dbReference type="AlphaFoldDB" id="A0A0R2QJE7"/>
<dbReference type="EMBL" id="LIBJ01000124">
    <property type="protein sequence ID" value="KRO47898.1"/>
    <property type="molecule type" value="Genomic_DNA"/>
</dbReference>
<dbReference type="Proteomes" id="UP000051017">
    <property type="component" value="Unassembled WGS sequence"/>
</dbReference>
<protein>
    <recommendedName>
        <fullName evidence="7 8">UDP-N-acetylmuramoylalanine--D-glutamate ligase</fullName>
        <ecNumber evidence="7 8">6.3.2.9</ecNumber>
    </recommendedName>
    <alternativeName>
        <fullName evidence="7">D-glutamic acid-adding enzyme</fullName>
    </alternativeName>
    <alternativeName>
        <fullName evidence="7">UDP-N-acetylmuramoyl-L-alanyl-D-glutamate synthetase</fullName>
    </alternativeName>
</protein>
<dbReference type="PANTHER" id="PTHR43692:SF1">
    <property type="entry name" value="UDP-N-ACETYLMURAMOYLALANINE--D-GLUTAMATE LIGASE"/>
    <property type="match status" value="1"/>
</dbReference>
<evidence type="ECO:0000313" key="11">
    <source>
        <dbReference type="EMBL" id="KRO47898.1"/>
    </source>
</evidence>
<comment type="pathway">
    <text evidence="2 7 8">Cell wall biogenesis; peptidoglycan biosynthesis.</text>
</comment>
<keyword evidence="3 7" id="KW-0963">Cytoplasm</keyword>
<sequence length="444" mass="48251">MFGLGVAGMAVANALCKRGETVILADDENTKQHQDFARGLNCEFVNTTDETAVMSVLKRIKRLAPAPGIPEGHHVMRVARQMGLSISSELELAYNFEELREGGPRPMLGITGTDGKTTTTLMTAAMLRAAGYQSMAVGNTETPLVAALDTDAQVFAVECSSFRLSNCEHFRTSASVWLNLAPDHLDWHTNMESYTAAKAQLWAHSRAGDVAVAPVDDARILKFAQESTARIVTFGAIEGDYHAQDGRLNSPHGSIMNISEMKRALPHDITNALAATAISIESGLVEPSDVARALSEFDNAPHRIEFVEIIDGVKWFNDSKATSPHASAVAIKSFQNIVLIAGGRNKGLDLAELASQPQRVRAVVAIGDDANEIEKAFDGVCRVVHGESMKEAVRLARTLAVHGDVVLLSPACTSYDWYNNYMERGEDFMQCVRNEANLNQQHSE</sequence>
<keyword evidence="6 7" id="KW-0067">ATP-binding</keyword>
<dbReference type="InterPro" id="IPR013221">
    <property type="entry name" value="Mur_ligase_cen"/>
</dbReference>
<evidence type="ECO:0000256" key="4">
    <source>
        <dbReference type="ARBA" id="ARBA00022598"/>
    </source>
</evidence>
<proteinExistence type="inferred from homology"/>
<dbReference type="SUPFAM" id="SSF51984">
    <property type="entry name" value="MurCD N-terminal domain"/>
    <property type="match status" value="1"/>
</dbReference>
<keyword evidence="7 8" id="KW-0131">Cell cycle</keyword>